<dbReference type="GO" id="GO:0005634">
    <property type="term" value="C:nucleus"/>
    <property type="evidence" value="ECO:0007669"/>
    <property type="project" value="TreeGrafter"/>
</dbReference>
<evidence type="ECO:0000256" key="5">
    <source>
        <dbReference type="ARBA" id="ARBA00037982"/>
    </source>
</evidence>
<name>A0A9P3M034_9FUNG</name>
<feature type="compositionally biased region" description="Polar residues" evidence="6">
    <location>
        <begin position="90"/>
        <end position="109"/>
    </location>
</feature>
<dbReference type="GO" id="GO:0110031">
    <property type="term" value="P:negative regulation of G2/MI transition of meiotic cell cycle"/>
    <property type="evidence" value="ECO:0007669"/>
    <property type="project" value="TreeGrafter"/>
</dbReference>
<dbReference type="PROSITE" id="PS50011">
    <property type="entry name" value="PROTEIN_KINASE_DOM"/>
    <property type="match status" value="1"/>
</dbReference>
<dbReference type="EMBL" id="BQFW01000012">
    <property type="protein sequence ID" value="GJJ76853.1"/>
    <property type="molecule type" value="Genomic_DNA"/>
</dbReference>
<evidence type="ECO:0000256" key="2">
    <source>
        <dbReference type="ARBA" id="ARBA00022741"/>
    </source>
</evidence>
<keyword evidence="1" id="KW-0808">Transferase</keyword>
<dbReference type="Proteomes" id="UP000827284">
    <property type="component" value="Unassembled WGS sequence"/>
</dbReference>
<dbReference type="PANTHER" id="PTHR11042">
    <property type="entry name" value="EUKARYOTIC TRANSLATION INITIATION FACTOR 2-ALPHA KINASE EIF2-ALPHA KINASE -RELATED"/>
    <property type="match status" value="1"/>
</dbReference>
<reference evidence="8" key="2">
    <citation type="journal article" date="2022" name="Microbiol. Resour. Announc.">
        <title>Whole-Genome Sequence of Entomortierella parvispora E1425, a Mucoromycotan Fungus Associated with Burkholderiaceae-Related Endosymbiotic Bacteria.</title>
        <authorList>
            <person name="Herlambang A."/>
            <person name="Guo Y."/>
            <person name="Takashima Y."/>
            <person name="Narisawa K."/>
            <person name="Ohta H."/>
            <person name="Nishizawa T."/>
        </authorList>
    </citation>
    <scope>NUCLEOTIDE SEQUENCE</scope>
    <source>
        <strain evidence="8">E1425</strain>
    </source>
</reference>
<evidence type="ECO:0000256" key="1">
    <source>
        <dbReference type="ARBA" id="ARBA00022679"/>
    </source>
</evidence>
<feature type="compositionally biased region" description="Low complexity" evidence="6">
    <location>
        <begin position="46"/>
        <end position="55"/>
    </location>
</feature>
<feature type="compositionally biased region" description="Low complexity" evidence="6">
    <location>
        <begin position="227"/>
        <end position="247"/>
    </location>
</feature>
<protein>
    <recommendedName>
        <fullName evidence="7">Protein kinase domain-containing protein</fullName>
    </recommendedName>
</protein>
<evidence type="ECO:0000256" key="6">
    <source>
        <dbReference type="SAM" id="MobiDB-lite"/>
    </source>
</evidence>
<feature type="compositionally biased region" description="Low complexity" evidence="6">
    <location>
        <begin position="110"/>
        <end position="119"/>
    </location>
</feature>
<keyword evidence="9" id="KW-1185">Reference proteome</keyword>
<comment type="similarity">
    <text evidence="5">Belongs to the protein kinase superfamily. Ser/Thr protein kinase family. GCN2 subfamily.</text>
</comment>
<feature type="region of interest" description="Disordered" evidence="6">
    <location>
        <begin position="227"/>
        <end position="249"/>
    </location>
</feature>
<feature type="region of interest" description="Disordered" evidence="6">
    <location>
        <begin position="163"/>
        <end position="198"/>
    </location>
</feature>
<dbReference type="PROSITE" id="PS00108">
    <property type="entry name" value="PROTEIN_KINASE_ST"/>
    <property type="match status" value="1"/>
</dbReference>
<keyword evidence="4" id="KW-0067">ATP-binding</keyword>
<dbReference type="InterPro" id="IPR008271">
    <property type="entry name" value="Ser/Thr_kinase_AS"/>
</dbReference>
<dbReference type="InterPro" id="IPR050339">
    <property type="entry name" value="CC_SR_Kinase"/>
</dbReference>
<evidence type="ECO:0000313" key="8">
    <source>
        <dbReference type="EMBL" id="GJJ76853.1"/>
    </source>
</evidence>
<dbReference type="AlphaFoldDB" id="A0A9P3M034"/>
<dbReference type="CDD" id="cd00180">
    <property type="entry name" value="PKc"/>
    <property type="match status" value="1"/>
</dbReference>
<dbReference type="InterPro" id="IPR011009">
    <property type="entry name" value="Kinase-like_dom_sf"/>
</dbReference>
<feature type="domain" description="Protein kinase" evidence="7">
    <location>
        <begin position="269"/>
        <end position="778"/>
    </location>
</feature>
<feature type="compositionally biased region" description="Low complexity" evidence="6">
    <location>
        <begin position="1"/>
        <end position="19"/>
    </location>
</feature>
<feature type="region of interest" description="Disordered" evidence="6">
    <location>
        <begin position="595"/>
        <end position="630"/>
    </location>
</feature>
<feature type="region of interest" description="Disordered" evidence="6">
    <location>
        <begin position="685"/>
        <end position="726"/>
    </location>
</feature>
<keyword evidence="3" id="KW-0418">Kinase</keyword>
<organism evidence="8 9">
    <name type="scientific">Entomortierella parvispora</name>
    <dbReference type="NCBI Taxonomy" id="205924"/>
    <lineage>
        <taxon>Eukaryota</taxon>
        <taxon>Fungi</taxon>
        <taxon>Fungi incertae sedis</taxon>
        <taxon>Mucoromycota</taxon>
        <taxon>Mortierellomycotina</taxon>
        <taxon>Mortierellomycetes</taxon>
        <taxon>Mortierellales</taxon>
        <taxon>Mortierellaceae</taxon>
        <taxon>Entomortierella</taxon>
    </lineage>
</organism>
<accession>A0A9P3M034</accession>
<dbReference type="Gene3D" id="1.10.510.10">
    <property type="entry name" value="Transferase(Phosphotransferase) domain 1"/>
    <property type="match status" value="1"/>
</dbReference>
<dbReference type="SMART" id="SM00220">
    <property type="entry name" value="S_TKc"/>
    <property type="match status" value="1"/>
</dbReference>
<evidence type="ECO:0000256" key="4">
    <source>
        <dbReference type="ARBA" id="ARBA00022840"/>
    </source>
</evidence>
<dbReference type="GO" id="GO:0005524">
    <property type="term" value="F:ATP binding"/>
    <property type="evidence" value="ECO:0007669"/>
    <property type="project" value="UniProtKB-KW"/>
</dbReference>
<comment type="caution">
    <text evidence="8">The sequence shown here is derived from an EMBL/GenBank/DDBJ whole genome shotgun (WGS) entry which is preliminary data.</text>
</comment>
<dbReference type="OrthoDB" id="4062651at2759"/>
<feature type="compositionally biased region" description="Polar residues" evidence="6">
    <location>
        <begin position="709"/>
        <end position="720"/>
    </location>
</feature>
<reference evidence="8" key="1">
    <citation type="submission" date="2021-11" db="EMBL/GenBank/DDBJ databases">
        <authorList>
            <person name="Herlambang A."/>
            <person name="Guo Y."/>
            <person name="Takashima Y."/>
            <person name="Nishizawa T."/>
        </authorList>
    </citation>
    <scope>NUCLEOTIDE SEQUENCE</scope>
    <source>
        <strain evidence="8">E1425</strain>
    </source>
</reference>
<feature type="compositionally biased region" description="Polar residues" evidence="6">
    <location>
        <begin position="186"/>
        <end position="197"/>
    </location>
</feature>
<feature type="compositionally biased region" description="Polar residues" evidence="6">
    <location>
        <begin position="595"/>
        <end position="606"/>
    </location>
</feature>
<evidence type="ECO:0000259" key="7">
    <source>
        <dbReference type="PROSITE" id="PS50011"/>
    </source>
</evidence>
<dbReference type="GO" id="GO:0004713">
    <property type="term" value="F:protein tyrosine kinase activity"/>
    <property type="evidence" value="ECO:0007669"/>
    <property type="project" value="TreeGrafter"/>
</dbReference>
<keyword evidence="2" id="KW-0547">Nucleotide-binding</keyword>
<dbReference type="Pfam" id="PF00069">
    <property type="entry name" value="Pkinase"/>
    <property type="match status" value="1"/>
</dbReference>
<evidence type="ECO:0000256" key="3">
    <source>
        <dbReference type="ARBA" id="ARBA00022777"/>
    </source>
</evidence>
<gene>
    <name evidence="8" type="ORF">EMPS_09212</name>
</gene>
<evidence type="ECO:0000313" key="9">
    <source>
        <dbReference type="Proteomes" id="UP000827284"/>
    </source>
</evidence>
<proteinExistence type="inferred from homology"/>
<sequence>MSSSHPFSASPSSSFGPGSIFYDGPLTPAKLHPDQRDKKHARPPGVSSVSLNALASPPPSPSRNTIFDIPWSGSAPNISSLRAATTFPNGPPVSTTATQSVNPTTIPTESLSTSMSPSSAANLGRTDSYISKPVGYSSRIQLHNSKGLTSLYMELAADGIHGSSRLNDSPTASCRARPPPTDSLDPLTSSPALNSDVSVGGSLTEVHVPHPVLLMTSVSSDSASELQQLSGSSLMSSPSAAPSTTGQRLLYPQERTVARQSSFELRLDRTKANLLGHGRHAEVYKAMMHPLSIPMRDYLLSRRTTHRKSCADLFQIEPTPTPQTLFKCAAKCLFPDEESQSVGLAEAEILRRLHSHHEGHNGRQHLVDYYGLYDYARKLGISSYEDSSRQEVAAATEGQGEWALLLEYCQHGSIWDWIRQHPDRVGFRQWLTWALQLVEAVDYIHEAGLIHHDIKPHNILLDSSLQAKVSDFGASLFLHENVGGATSARNSLGLKEGLGRGTPPYSAPEMFASASNGAQYGQGIDIYSLGVSLYVIGLTAQEPFHKLKSVLEMVVWIKKGGFWLWEDQGWVHDRGPVAKETPISRLSMSAAAQTLAHSSHLQSPSQLPEERKTARSNLSRSSSAASLAPIPHLPPINTKLSLDGSTLGSSCSSFGSPSSSIFLQAPLKSSPRRDNSLTFAAGYSPEQLGRSSQPATPVSPLPLPSPIIRNQTPRSMSRSATTDDHRKSGEIVMRFLNGEVVSPEVIQLLKDMCHADPAQRPNAKQTLQRLRDMETSFMMDEDSEDLEIESEL</sequence>
<dbReference type="InterPro" id="IPR000719">
    <property type="entry name" value="Prot_kinase_dom"/>
</dbReference>
<dbReference type="GO" id="GO:0005737">
    <property type="term" value="C:cytoplasm"/>
    <property type="evidence" value="ECO:0007669"/>
    <property type="project" value="TreeGrafter"/>
</dbReference>
<feature type="region of interest" description="Disordered" evidence="6">
    <location>
        <begin position="1"/>
        <end position="68"/>
    </location>
</feature>
<feature type="region of interest" description="Disordered" evidence="6">
    <location>
        <begin position="90"/>
        <end position="124"/>
    </location>
</feature>
<dbReference type="SUPFAM" id="SSF56112">
    <property type="entry name" value="Protein kinase-like (PK-like)"/>
    <property type="match status" value="1"/>
</dbReference>
<feature type="compositionally biased region" description="Low complexity" evidence="6">
    <location>
        <begin position="615"/>
        <end position="628"/>
    </location>
</feature>
<dbReference type="PANTHER" id="PTHR11042:SF190">
    <property type="entry name" value="MITOSIS INHIBITOR PROTEIN KINASE MIK1"/>
    <property type="match status" value="1"/>
</dbReference>